<evidence type="ECO:0000256" key="1">
    <source>
        <dbReference type="SAM" id="MobiDB-lite"/>
    </source>
</evidence>
<dbReference type="EMBL" id="JAPXFL010000015">
    <property type="protein sequence ID" value="KAK9497078.1"/>
    <property type="molecule type" value="Genomic_DNA"/>
</dbReference>
<gene>
    <name evidence="2" type="ORF">O3M35_004457</name>
</gene>
<evidence type="ECO:0000313" key="2">
    <source>
        <dbReference type="EMBL" id="KAK9497078.1"/>
    </source>
</evidence>
<dbReference type="AlphaFoldDB" id="A0AAW1CHR7"/>
<feature type="region of interest" description="Disordered" evidence="1">
    <location>
        <begin position="1"/>
        <end position="77"/>
    </location>
</feature>
<reference evidence="2 3" key="1">
    <citation type="submission" date="2022-12" db="EMBL/GenBank/DDBJ databases">
        <title>Chromosome-level genome assembly of true bugs.</title>
        <authorList>
            <person name="Ma L."/>
            <person name="Li H."/>
        </authorList>
    </citation>
    <scope>NUCLEOTIDE SEQUENCE [LARGE SCALE GENOMIC DNA]</scope>
    <source>
        <strain evidence="2">Lab_2022b</strain>
    </source>
</reference>
<sequence length="77" mass="8747">MNLDSKIEDSEKELSDQTRRLAEPATSCLEDPSFSFDSPQLQDPKPTNSDILEKANNRFDQFWGAAGQENQEKTENI</sequence>
<feature type="compositionally biased region" description="Polar residues" evidence="1">
    <location>
        <begin position="35"/>
        <end position="50"/>
    </location>
</feature>
<name>A0AAW1CHR7_9HEMI</name>
<comment type="caution">
    <text evidence="2">The sequence shown here is derived from an EMBL/GenBank/DDBJ whole genome shotgun (WGS) entry which is preliminary data.</text>
</comment>
<accession>A0AAW1CHR7</accession>
<protein>
    <submittedName>
        <fullName evidence="2">Uncharacterized protein</fullName>
    </submittedName>
</protein>
<evidence type="ECO:0000313" key="3">
    <source>
        <dbReference type="Proteomes" id="UP001461498"/>
    </source>
</evidence>
<proteinExistence type="predicted"/>
<keyword evidence="3" id="KW-1185">Reference proteome</keyword>
<organism evidence="2 3">
    <name type="scientific">Rhynocoris fuscipes</name>
    <dbReference type="NCBI Taxonomy" id="488301"/>
    <lineage>
        <taxon>Eukaryota</taxon>
        <taxon>Metazoa</taxon>
        <taxon>Ecdysozoa</taxon>
        <taxon>Arthropoda</taxon>
        <taxon>Hexapoda</taxon>
        <taxon>Insecta</taxon>
        <taxon>Pterygota</taxon>
        <taxon>Neoptera</taxon>
        <taxon>Paraneoptera</taxon>
        <taxon>Hemiptera</taxon>
        <taxon>Heteroptera</taxon>
        <taxon>Panheteroptera</taxon>
        <taxon>Cimicomorpha</taxon>
        <taxon>Reduviidae</taxon>
        <taxon>Harpactorinae</taxon>
        <taxon>Harpactorini</taxon>
        <taxon>Rhynocoris</taxon>
    </lineage>
</organism>
<dbReference type="Proteomes" id="UP001461498">
    <property type="component" value="Unassembled WGS sequence"/>
</dbReference>
<feature type="compositionally biased region" description="Basic and acidic residues" evidence="1">
    <location>
        <begin position="1"/>
        <end position="22"/>
    </location>
</feature>